<keyword evidence="3" id="KW-1185">Reference proteome</keyword>
<sequence>MKTIIQEYRWLILFNVLYLAVAAGFYSARGNFEFMAYLGVTLFIGLLILGTASKSGLDKMVLWMLSIWGFFHMLGGLLPVGDTVLYGWKIYPFIDHGGDFFILKMDQVIHFYGFMTAAIAMHQMIGKRSIAGVHPGMLIFFATMGSLGLSAVNEIIEFIAYINLEETGVGDIYNMGFDLMFNAAGALVGATWQQRRFAQALN</sequence>
<dbReference type="RefSeq" id="WP_163965734.1">
    <property type="nucleotide sequence ID" value="NZ_JAAGNX010000003.1"/>
</dbReference>
<proteinExistence type="predicted"/>
<evidence type="ECO:0000313" key="3">
    <source>
        <dbReference type="Proteomes" id="UP000478417"/>
    </source>
</evidence>
<feature type="transmembrane region" description="Helical" evidence="1">
    <location>
        <begin position="34"/>
        <end position="53"/>
    </location>
</feature>
<feature type="transmembrane region" description="Helical" evidence="1">
    <location>
        <begin position="12"/>
        <end position="28"/>
    </location>
</feature>
<dbReference type="Pfam" id="PF09997">
    <property type="entry name" value="DUF2238"/>
    <property type="match status" value="1"/>
</dbReference>
<feature type="transmembrane region" description="Helical" evidence="1">
    <location>
        <begin position="133"/>
        <end position="152"/>
    </location>
</feature>
<dbReference type="EMBL" id="JAAGNX010000003">
    <property type="protein sequence ID" value="NDV62927.1"/>
    <property type="molecule type" value="Genomic_DNA"/>
</dbReference>
<evidence type="ECO:0000313" key="2">
    <source>
        <dbReference type="EMBL" id="NDV62927.1"/>
    </source>
</evidence>
<keyword evidence="1" id="KW-0472">Membrane</keyword>
<evidence type="ECO:0000256" key="1">
    <source>
        <dbReference type="SAM" id="Phobius"/>
    </source>
</evidence>
<organism evidence="2 3">
    <name type="scientific">Oceanipulchritudo coccoides</name>
    <dbReference type="NCBI Taxonomy" id="2706888"/>
    <lineage>
        <taxon>Bacteria</taxon>
        <taxon>Pseudomonadati</taxon>
        <taxon>Verrucomicrobiota</taxon>
        <taxon>Opitutia</taxon>
        <taxon>Puniceicoccales</taxon>
        <taxon>Oceanipulchritudinaceae</taxon>
        <taxon>Oceanipulchritudo</taxon>
    </lineage>
</organism>
<keyword evidence="1" id="KW-1133">Transmembrane helix</keyword>
<protein>
    <submittedName>
        <fullName evidence="2">DUF2238 domain-containing protein</fullName>
    </submittedName>
</protein>
<reference evidence="2 3" key="1">
    <citation type="submission" date="2020-02" db="EMBL/GenBank/DDBJ databases">
        <title>Albibacoteraceae fam. nov., the first described family within the subdivision 4 Verrucomicrobia.</title>
        <authorList>
            <person name="Xi F."/>
        </authorList>
    </citation>
    <scope>NUCLEOTIDE SEQUENCE [LARGE SCALE GENOMIC DNA]</scope>
    <source>
        <strain evidence="2 3">CK1056</strain>
    </source>
</reference>
<name>A0A6B2M4B7_9BACT</name>
<gene>
    <name evidence="2" type="ORF">G0Q06_10730</name>
</gene>
<accession>A0A6B2M4B7</accession>
<dbReference type="AlphaFoldDB" id="A0A6B2M4B7"/>
<feature type="transmembrane region" description="Helical" evidence="1">
    <location>
        <begin position="60"/>
        <end position="80"/>
    </location>
</feature>
<comment type="caution">
    <text evidence="2">The sequence shown here is derived from an EMBL/GenBank/DDBJ whole genome shotgun (WGS) entry which is preliminary data.</text>
</comment>
<dbReference type="InterPro" id="IPR014509">
    <property type="entry name" value="YjdF-like"/>
</dbReference>
<dbReference type="Proteomes" id="UP000478417">
    <property type="component" value="Unassembled WGS sequence"/>
</dbReference>
<keyword evidence="1" id="KW-0812">Transmembrane</keyword>
<feature type="transmembrane region" description="Helical" evidence="1">
    <location>
        <begin position="100"/>
        <end position="121"/>
    </location>
</feature>